<accession>Q6MB71</accession>
<dbReference type="AlphaFoldDB" id="Q6MB71"/>
<keyword evidence="2" id="KW-1185">Reference proteome</keyword>
<sequence length="63" mass="7332">MKTQVNAIANRSRVFLYKNLNVNTQKTVYIVKNSLLLRQKFTGIAATLELRAWLIVYNSLLLY</sequence>
<reference evidence="1 2" key="1">
    <citation type="journal article" date="2004" name="Science">
        <title>Illuminating the evolutionary history of chlamydiae.</title>
        <authorList>
            <person name="Horn M."/>
            <person name="Collingro A."/>
            <person name="Schmitz-Esser S."/>
            <person name="Beier C.L."/>
            <person name="Purkhold U."/>
            <person name="Fartmann B."/>
            <person name="Brandt P."/>
            <person name="Nyakatura G.J."/>
            <person name="Droege M."/>
            <person name="Frishman D."/>
            <person name="Rattei T."/>
            <person name="Mewes H."/>
            <person name="Wagner M."/>
        </authorList>
    </citation>
    <scope>NUCLEOTIDE SEQUENCE [LARGE SCALE GENOMIC DNA]</scope>
    <source>
        <strain evidence="1 2">UWE25</strain>
    </source>
</reference>
<dbReference type="KEGG" id="pcu:PC_RS10595"/>
<organism evidence="1 2">
    <name type="scientific">Protochlamydia amoebophila (strain UWE25)</name>
    <dbReference type="NCBI Taxonomy" id="264201"/>
    <lineage>
        <taxon>Bacteria</taxon>
        <taxon>Pseudomonadati</taxon>
        <taxon>Chlamydiota</taxon>
        <taxon>Chlamydiia</taxon>
        <taxon>Parachlamydiales</taxon>
        <taxon>Parachlamydiaceae</taxon>
        <taxon>Candidatus Protochlamydia</taxon>
    </lineage>
</organism>
<dbReference type="HOGENOM" id="CLU_2881854_0_0_0"/>
<dbReference type="EMBL" id="BX908798">
    <property type="protein sequence ID" value="CAF24178.1"/>
    <property type="molecule type" value="Genomic_DNA"/>
</dbReference>
<evidence type="ECO:0000313" key="1">
    <source>
        <dbReference type="EMBL" id="CAF24178.1"/>
    </source>
</evidence>
<proteinExistence type="predicted"/>
<name>Q6MB71_PARUW</name>
<evidence type="ECO:0000313" key="2">
    <source>
        <dbReference type="Proteomes" id="UP000000529"/>
    </source>
</evidence>
<dbReference type="Proteomes" id="UP000000529">
    <property type="component" value="Chromosome"/>
</dbReference>
<protein>
    <submittedName>
        <fullName evidence="1">Uncharacterized protein</fullName>
    </submittedName>
</protein>
<gene>
    <name evidence="1" type="ORF">PC_RS10595</name>
</gene>